<feature type="chain" id="PRO_5020204163" evidence="7">
    <location>
        <begin position="25"/>
        <end position="494"/>
    </location>
</feature>
<evidence type="ECO:0000256" key="7">
    <source>
        <dbReference type="SAM" id="SignalP"/>
    </source>
</evidence>
<keyword evidence="11" id="KW-1185">Reference proteome</keyword>
<keyword evidence="3" id="KW-0378">Hydrolase</keyword>
<evidence type="ECO:0000256" key="6">
    <source>
        <dbReference type="SAM" id="MobiDB-lite"/>
    </source>
</evidence>
<dbReference type="InterPro" id="IPR011249">
    <property type="entry name" value="Metalloenz_LuxS/M16"/>
</dbReference>
<evidence type="ECO:0000256" key="3">
    <source>
        <dbReference type="ARBA" id="ARBA00022801"/>
    </source>
</evidence>
<dbReference type="Pfam" id="PF00675">
    <property type="entry name" value="Peptidase_M16"/>
    <property type="match status" value="1"/>
</dbReference>
<evidence type="ECO:0000313" key="10">
    <source>
        <dbReference type="EMBL" id="TCV95587.1"/>
    </source>
</evidence>
<keyword evidence="4" id="KW-0862">Zinc</keyword>
<feature type="region of interest" description="Disordered" evidence="6">
    <location>
        <begin position="473"/>
        <end position="494"/>
    </location>
</feature>
<accession>A0A4R3YRT1</accession>
<comment type="similarity">
    <text evidence="1">Belongs to the peptidase M16 family.</text>
</comment>
<keyword evidence="5" id="KW-0482">Metalloprotease</keyword>
<evidence type="ECO:0000256" key="2">
    <source>
        <dbReference type="ARBA" id="ARBA00022670"/>
    </source>
</evidence>
<evidence type="ECO:0000256" key="5">
    <source>
        <dbReference type="ARBA" id="ARBA00023049"/>
    </source>
</evidence>
<dbReference type="Gene3D" id="3.30.830.10">
    <property type="entry name" value="Metalloenzyme, LuxS/M16 peptidase-like"/>
    <property type="match status" value="2"/>
</dbReference>
<dbReference type="InterPro" id="IPR050626">
    <property type="entry name" value="Peptidase_M16"/>
</dbReference>
<feature type="domain" description="Peptidase M16 N-terminal" evidence="8">
    <location>
        <begin position="46"/>
        <end position="131"/>
    </location>
</feature>
<reference evidence="10 11" key="1">
    <citation type="submission" date="2019-03" db="EMBL/GenBank/DDBJ databases">
        <title>Genomic Encyclopedia of Type Strains, Phase IV (KMG-IV): sequencing the most valuable type-strain genomes for metagenomic binning, comparative biology and taxonomic classification.</title>
        <authorList>
            <person name="Goeker M."/>
        </authorList>
    </citation>
    <scope>NUCLEOTIDE SEQUENCE [LARGE SCALE GENOMIC DNA]</scope>
    <source>
        <strain evidence="10 11">DSM 19580</strain>
    </source>
</reference>
<sequence length="494" mass="55157">MQGTGIRFLMSAVLMAAAGGNVQAEALQPDPAWQQGKLSNGFSWQVLTTPQRPNDRIELRLMVNTGSLVENAQQTGFARLLPRLALTHSESFTSAQLHSLWQQSADTARPRPPAVVSYDYTLYSLSLPNGRPDLIKESLKWMMNTGGHLAINPPTLRAALAGEDPVAIAPADSDSPWWHYRLKGSPLLAHPPEKTVQQPVNATQLSQFYQRWYTPDAMTLYVVGNVDSRSLNEQIVKTFSGLKGKRETPATLPTLAPLLPAPVSLISETSKTDTLKIVWDDTWLPIRDSRALERYWRGDVAREAMFMRIQQALTDSKLPDTNIRFDCNVHYLRSQCAIHIDSPNENLMPSMTFVARELANIRDNGLTQAEFNALMARKSSELSTLFATYARTDTDILMSQRLRSQQNDVVDISPEQYQKLRNEFLNGLSLQMMNQALRSQLSQNATLVLLQPSGEPEVNMKTLQENFQHILDPGPLPATVDETKPEVSDIPPAS</sequence>
<dbReference type="PANTHER" id="PTHR43690:SF17">
    <property type="entry name" value="PROTEIN YHJJ"/>
    <property type="match status" value="1"/>
</dbReference>
<keyword evidence="7" id="KW-0732">Signal</keyword>
<dbReference type="Pfam" id="PF05193">
    <property type="entry name" value="Peptidase_M16_C"/>
    <property type="match status" value="1"/>
</dbReference>
<dbReference type="GO" id="GO:0006508">
    <property type="term" value="P:proteolysis"/>
    <property type="evidence" value="ECO:0007669"/>
    <property type="project" value="UniProtKB-KW"/>
</dbReference>
<dbReference type="GO" id="GO:0046872">
    <property type="term" value="F:metal ion binding"/>
    <property type="evidence" value="ECO:0007669"/>
    <property type="project" value="InterPro"/>
</dbReference>
<feature type="signal peptide" evidence="7">
    <location>
        <begin position="1"/>
        <end position="24"/>
    </location>
</feature>
<dbReference type="RefSeq" id="WP_131865685.1">
    <property type="nucleotide sequence ID" value="NZ_SMCR01000005.1"/>
</dbReference>
<evidence type="ECO:0000313" key="11">
    <source>
        <dbReference type="Proteomes" id="UP000295719"/>
    </source>
</evidence>
<dbReference type="SUPFAM" id="SSF63411">
    <property type="entry name" value="LuxS/MPP-like metallohydrolase"/>
    <property type="match status" value="2"/>
</dbReference>
<organism evidence="10 11">
    <name type="scientific">Biostraticola tofi</name>
    <dbReference type="NCBI Taxonomy" id="466109"/>
    <lineage>
        <taxon>Bacteria</taxon>
        <taxon>Pseudomonadati</taxon>
        <taxon>Pseudomonadota</taxon>
        <taxon>Gammaproteobacteria</taxon>
        <taxon>Enterobacterales</taxon>
        <taxon>Bruguierivoracaceae</taxon>
        <taxon>Biostraticola</taxon>
    </lineage>
</organism>
<dbReference type="OrthoDB" id="9811314at2"/>
<dbReference type="InterPro" id="IPR007863">
    <property type="entry name" value="Peptidase_M16_C"/>
</dbReference>
<name>A0A4R3YRT1_9GAMM</name>
<feature type="domain" description="Peptidase M16 C-terminal" evidence="9">
    <location>
        <begin position="200"/>
        <end position="375"/>
    </location>
</feature>
<dbReference type="GO" id="GO:0008237">
    <property type="term" value="F:metallopeptidase activity"/>
    <property type="evidence" value="ECO:0007669"/>
    <property type="project" value="UniProtKB-KW"/>
</dbReference>
<evidence type="ECO:0000256" key="4">
    <source>
        <dbReference type="ARBA" id="ARBA00022833"/>
    </source>
</evidence>
<dbReference type="EMBL" id="SMCR01000005">
    <property type="protein sequence ID" value="TCV95587.1"/>
    <property type="molecule type" value="Genomic_DNA"/>
</dbReference>
<evidence type="ECO:0000259" key="8">
    <source>
        <dbReference type="Pfam" id="PF00675"/>
    </source>
</evidence>
<protein>
    <submittedName>
        <fullName evidence="10">Putative Zn-dependent peptidase</fullName>
    </submittedName>
</protein>
<proteinExistence type="inferred from homology"/>
<dbReference type="InterPro" id="IPR011765">
    <property type="entry name" value="Pept_M16_N"/>
</dbReference>
<keyword evidence="2" id="KW-0645">Protease</keyword>
<dbReference type="PANTHER" id="PTHR43690">
    <property type="entry name" value="NARDILYSIN"/>
    <property type="match status" value="1"/>
</dbReference>
<evidence type="ECO:0000259" key="9">
    <source>
        <dbReference type="Pfam" id="PF05193"/>
    </source>
</evidence>
<evidence type="ECO:0000256" key="1">
    <source>
        <dbReference type="ARBA" id="ARBA00007261"/>
    </source>
</evidence>
<gene>
    <name evidence="10" type="ORF">EDC52_105190</name>
</gene>
<dbReference type="Proteomes" id="UP000295719">
    <property type="component" value="Unassembled WGS sequence"/>
</dbReference>
<comment type="caution">
    <text evidence="10">The sequence shown here is derived from an EMBL/GenBank/DDBJ whole genome shotgun (WGS) entry which is preliminary data.</text>
</comment>
<dbReference type="AlphaFoldDB" id="A0A4R3YRT1"/>